<evidence type="ECO:0000256" key="2">
    <source>
        <dbReference type="ARBA" id="ARBA00000198"/>
    </source>
</evidence>
<dbReference type="CDD" id="cd00739">
    <property type="entry name" value="DHPS"/>
    <property type="match status" value="1"/>
</dbReference>
<keyword evidence="12" id="KW-0067">ATP-binding</keyword>
<dbReference type="InterPro" id="IPR006390">
    <property type="entry name" value="DHP_synth_dom"/>
</dbReference>
<dbReference type="PANTHER" id="PTHR20941">
    <property type="entry name" value="FOLATE SYNTHESIS PROTEINS"/>
    <property type="match status" value="1"/>
</dbReference>
<dbReference type="Gene3D" id="3.30.70.560">
    <property type="entry name" value="7,8-Dihydro-6-hydroxymethylpterin-pyrophosphokinase HPPK"/>
    <property type="match status" value="1"/>
</dbReference>
<feature type="domain" description="Pterin-binding" evidence="16">
    <location>
        <begin position="475"/>
        <end position="773"/>
    </location>
</feature>
<evidence type="ECO:0000256" key="9">
    <source>
        <dbReference type="ARBA" id="ARBA00022723"/>
    </source>
</evidence>
<evidence type="ECO:0000259" key="16">
    <source>
        <dbReference type="PROSITE" id="PS50972"/>
    </source>
</evidence>
<evidence type="ECO:0000313" key="17">
    <source>
        <dbReference type="EMBL" id="CCM06058.1"/>
    </source>
</evidence>
<keyword evidence="14" id="KW-0289">Folate biosynthesis</keyword>
<evidence type="ECO:0000313" key="18">
    <source>
        <dbReference type="Proteomes" id="UP000006352"/>
    </source>
</evidence>
<evidence type="ECO:0000256" key="13">
    <source>
        <dbReference type="ARBA" id="ARBA00022842"/>
    </source>
</evidence>
<dbReference type="CDD" id="cd00483">
    <property type="entry name" value="HPPK"/>
    <property type="match status" value="1"/>
</dbReference>
<dbReference type="EMBL" id="HE797222">
    <property type="protein sequence ID" value="CCM06058.1"/>
    <property type="molecule type" value="Genomic_DNA"/>
</dbReference>
<dbReference type="GO" id="GO:0003848">
    <property type="term" value="F:2-amino-4-hydroxy-6-hydroxymethyldihydropteridine diphosphokinase activity"/>
    <property type="evidence" value="ECO:0007669"/>
    <property type="project" value="UniProtKB-EC"/>
</dbReference>
<comment type="similarity">
    <text evidence="7">In the C-terminal section; belongs to the DHPS family.</text>
</comment>
<dbReference type="RefSeq" id="XP_012185341.1">
    <property type="nucleotide sequence ID" value="XM_012329951.1"/>
</dbReference>
<evidence type="ECO:0000256" key="6">
    <source>
        <dbReference type="ARBA" id="ARBA00009640"/>
    </source>
</evidence>
<dbReference type="InParanoid" id="J4GH25"/>
<evidence type="ECO:0000256" key="5">
    <source>
        <dbReference type="ARBA" id="ARBA00005051"/>
    </source>
</evidence>
<dbReference type="SUPFAM" id="SSF51717">
    <property type="entry name" value="Dihydropteroate synthetase-like"/>
    <property type="match status" value="1"/>
</dbReference>
<dbReference type="SMART" id="SM00905">
    <property type="entry name" value="FolB"/>
    <property type="match status" value="1"/>
</dbReference>
<dbReference type="NCBIfam" id="TIGR01498">
    <property type="entry name" value="folK"/>
    <property type="match status" value="1"/>
</dbReference>
<evidence type="ECO:0000256" key="7">
    <source>
        <dbReference type="ARBA" id="ARBA00009951"/>
    </source>
</evidence>
<dbReference type="GO" id="GO:0046656">
    <property type="term" value="P:folic acid biosynthetic process"/>
    <property type="evidence" value="ECO:0007669"/>
    <property type="project" value="UniProtKB-KW"/>
</dbReference>
<dbReference type="InterPro" id="IPR043133">
    <property type="entry name" value="GTP-CH-I_C/QueF"/>
</dbReference>
<dbReference type="AlphaFoldDB" id="J4GH25"/>
<dbReference type="GeneID" id="24100969"/>
<dbReference type="InterPro" id="IPR011005">
    <property type="entry name" value="Dihydropteroate_synth-like_sf"/>
</dbReference>
<evidence type="ECO:0000256" key="1">
    <source>
        <dbReference type="ARBA" id="ARBA00000012"/>
    </source>
</evidence>
<proteinExistence type="inferred from homology"/>
<reference evidence="17 18" key="1">
    <citation type="journal article" date="2012" name="Appl. Environ. Microbiol.">
        <title>Short-read sequencing for genomic analysis of the brown rot fungus Fibroporia radiculosa.</title>
        <authorList>
            <person name="Tang J.D."/>
            <person name="Perkins A.D."/>
            <person name="Sonstegard T.S."/>
            <person name="Schroeder S.G."/>
            <person name="Burgess S.C."/>
            <person name="Diehl S.V."/>
        </authorList>
    </citation>
    <scope>NUCLEOTIDE SEQUENCE [LARGE SCALE GENOMIC DNA]</scope>
    <source>
        <strain evidence="17 18">TFFH 294</strain>
    </source>
</reference>
<comment type="catalytic activity">
    <reaction evidence="1">
        <text>(7,8-dihydropterin-6-yl)methyl diphosphate + 4-aminobenzoate = 7,8-dihydropteroate + diphosphate</text>
        <dbReference type="Rhea" id="RHEA:19949"/>
        <dbReference type="ChEBI" id="CHEBI:17836"/>
        <dbReference type="ChEBI" id="CHEBI:17839"/>
        <dbReference type="ChEBI" id="CHEBI:33019"/>
        <dbReference type="ChEBI" id="CHEBI:72950"/>
        <dbReference type="EC" id="2.5.1.15"/>
    </reaction>
</comment>
<dbReference type="SUPFAM" id="SSF55620">
    <property type="entry name" value="Tetrahydrobiopterin biosynthesis enzymes-like"/>
    <property type="match status" value="2"/>
</dbReference>
<dbReference type="UniPathway" id="UPA00077">
    <property type="reaction ID" value="UER00155"/>
</dbReference>
<organism evidence="17 18">
    <name type="scientific">Fibroporia radiculosa</name>
    <dbReference type="NCBI Taxonomy" id="599839"/>
    <lineage>
        <taxon>Eukaryota</taxon>
        <taxon>Fungi</taxon>
        <taxon>Dikarya</taxon>
        <taxon>Basidiomycota</taxon>
        <taxon>Agaricomycotina</taxon>
        <taxon>Agaricomycetes</taxon>
        <taxon>Polyporales</taxon>
        <taxon>Fibroporiaceae</taxon>
        <taxon>Fibroporia</taxon>
    </lineage>
</organism>
<dbReference type="STRING" id="599839.J4GH25"/>
<evidence type="ECO:0000256" key="4">
    <source>
        <dbReference type="ARBA" id="ARBA00004763"/>
    </source>
</evidence>
<keyword evidence="15" id="KW-0511">Multifunctional enzyme</keyword>
<dbReference type="GO" id="GO:0005740">
    <property type="term" value="C:mitochondrial envelope"/>
    <property type="evidence" value="ECO:0007669"/>
    <property type="project" value="TreeGrafter"/>
</dbReference>
<comment type="pathway">
    <text evidence="5">Cofactor biosynthesis; tetrahydrofolate biosynthesis; 2-amino-4-hydroxy-6-hydroxymethyl-7,8-dihydropteridine diphosphate from 7,8-dihydroneopterin triphosphate: step 4/4.</text>
</comment>
<dbReference type="InterPro" id="IPR035907">
    <property type="entry name" value="Hppk_sf"/>
</dbReference>
<keyword evidence="8" id="KW-0808">Transferase</keyword>
<dbReference type="NCBIfam" id="TIGR01496">
    <property type="entry name" value="DHPS"/>
    <property type="match status" value="1"/>
</dbReference>
<keyword evidence="10" id="KW-0547">Nucleotide-binding</keyword>
<evidence type="ECO:0000256" key="10">
    <source>
        <dbReference type="ARBA" id="ARBA00022741"/>
    </source>
</evidence>
<protein>
    <recommendedName>
        <fullName evidence="16">Pterin-binding domain-containing protein</fullName>
    </recommendedName>
</protein>
<evidence type="ECO:0000256" key="8">
    <source>
        <dbReference type="ARBA" id="ARBA00022679"/>
    </source>
</evidence>
<dbReference type="OrthoDB" id="615426at2759"/>
<comment type="catalytic activity">
    <reaction evidence="2">
        <text>6-hydroxymethyl-7,8-dihydropterin + ATP = (7,8-dihydropterin-6-yl)methyl diphosphate + AMP + H(+)</text>
        <dbReference type="Rhea" id="RHEA:11412"/>
        <dbReference type="ChEBI" id="CHEBI:15378"/>
        <dbReference type="ChEBI" id="CHEBI:30616"/>
        <dbReference type="ChEBI" id="CHEBI:44841"/>
        <dbReference type="ChEBI" id="CHEBI:72950"/>
        <dbReference type="ChEBI" id="CHEBI:456215"/>
        <dbReference type="EC" id="2.7.6.3"/>
    </reaction>
</comment>
<gene>
    <name evidence="17" type="ORF">FIBRA_08305</name>
</gene>
<dbReference type="HOGENOM" id="CLU_008023_2_0_1"/>
<dbReference type="GO" id="GO:0004150">
    <property type="term" value="F:dihydroneopterin aldolase activity"/>
    <property type="evidence" value="ECO:0007669"/>
    <property type="project" value="InterPro"/>
</dbReference>
<accession>J4GH25</accession>
<dbReference type="GO" id="GO:0046872">
    <property type="term" value="F:metal ion binding"/>
    <property type="evidence" value="ECO:0007669"/>
    <property type="project" value="UniProtKB-KW"/>
</dbReference>
<comment type="similarity">
    <text evidence="6">In the N-terminal section; belongs to the DHNA family.</text>
</comment>
<dbReference type="Pfam" id="PF00809">
    <property type="entry name" value="Pterin_bind"/>
    <property type="match status" value="1"/>
</dbReference>
<evidence type="ECO:0000256" key="3">
    <source>
        <dbReference type="ARBA" id="ARBA00001946"/>
    </source>
</evidence>
<dbReference type="GO" id="GO:0046654">
    <property type="term" value="P:tetrahydrofolate biosynthetic process"/>
    <property type="evidence" value="ECO:0007669"/>
    <property type="project" value="UniProtKB-UniPathway"/>
</dbReference>
<keyword evidence="9" id="KW-0479">Metal-binding</keyword>
<dbReference type="InterPro" id="IPR045031">
    <property type="entry name" value="DHP_synth-like"/>
</dbReference>
<dbReference type="PROSITE" id="PS00793">
    <property type="entry name" value="DHPS_2"/>
    <property type="match status" value="1"/>
</dbReference>
<evidence type="ECO:0000256" key="15">
    <source>
        <dbReference type="ARBA" id="ARBA00023268"/>
    </source>
</evidence>
<evidence type="ECO:0000256" key="14">
    <source>
        <dbReference type="ARBA" id="ARBA00022909"/>
    </source>
</evidence>
<dbReference type="GO" id="GO:0016301">
    <property type="term" value="F:kinase activity"/>
    <property type="evidence" value="ECO:0007669"/>
    <property type="project" value="UniProtKB-KW"/>
</dbReference>
<dbReference type="GO" id="GO:0005524">
    <property type="term" value="F:ATP binding"/>
    <property type="evidence" value="ECO:0007669"/>
    <property type="project" value="UniProtKB-KW"/>
</dbReference>
<dbReference type="Gene3D" id="3.30.1130.10">
    <property type="match status" value="2"/>
</dbReference>
<dbReference type="InterPro" id="IPR000550">
    <property type="entry name" value="Hppk"/>
</dbReference>
<dbReference type="FunCoup" id="J4GH25">
    <property type="interactions" value="166"/>
</dbReference>
<keyword evidence="11" id="KW-0418">Kinase</keyword>
<dbReference type="InterPro" id="IPR006157">
    <property type="entry name" value="FolB_dom"/>
</dbReference>
<sequence>MAHNTRSTASADDLSSSIDYSSVLASLVDNGGSQTFSSMEALNDWITERCFHLYPALQRLSVDVARPKALLHASTAGMIVSRSRSSADKQVRYYMHGLECQTIIGVNNCEREEKQRVRFNILLKREDRHTLPLDFKDLARAIAKGVETSSYLTLEALASSVARSVLNHSGTEKDYVTVRAAKPSALPLADAAEVEITRTLHDYKDTIVNTLHDSLRAPVMAVPSPTLTTLLAEQTFRHGSASFKHRAAIALGANIGDRFANIELALRLLEAPMGSGSPRAAIVDTSFMYETAPMYVTDQPKFANCACMIETDMAPLELLKRAKEIESIVGRIASFRNGPRAIDVDILTFDSLIMDSRLEPARGSLDNLEGELVIPHPRIAEREFVLRPLNDMVPDYVHPKLGKSIRQLFTELSCEQPADSAPMCKVMPFPRYPISAPSESQPFSPTLSNIPTVPSTATYWKFPLSSTTPIADQKVYIMGTLNATPDSFSDGSLHNTVDTALAYTRSAVANGADVIDIGGYSTRPGAEYVSPEEERSRVVPVIETIRNDAKVADVLLSVDTFRADVASAAVLAGANCINDVYAFTGPEYPLTPASAAHFLRMRAVARNLAVPVVLMHSRGEASANKDYSTYADAHGRGAVLEGVRVELGEKVDAAVKGPGGLRRWLVLVDPGIGFSKTVEGNIELLGNAARLTAEPLSGRRNLLAGYPQLIGTSRKSFLGAILARGDGAGGYMGRETRPDERGWATAAAVSCAVRQNAAVIRVHDVLEQGDAIRVSAAIWNQPVLCN</sequence>
<dbReference type="Pfam" id="PF01288">
    <property type="entry name" value="HPPK"/>
    <property type="match status" value="1"/>
</dbReference>
<dbReference type="PANTHER" id="PTHR20941:SF1">
    <property type="entry name" value="FOLIC ACID SYNTHESIS PROTEIN FOL1"/>
    <property type="match status" value="1"/>
</dbReference>
<keyword evidence="18" id="KW-1185">Reference proteome</keyword>
<name>J4GH25_9APHY</name>
<comment type="pathway">
    <text evidence="4">Cofactor biosynthesis; tetrahydrofolate biosynthesis; 7,8-dihydrofolate from 2-amino-4-hydroxy-6-hydroxymethyl-7,8-dihydropteridine diphosphate and 4-aminobenzoate: step 1/2.</text>
</comment>
<dbReference type="Proteomes" id="UP000006352">
    <property type="component" value="Unassembled WGS sequence"/>
</dbReference>
<dbReference type="SUPFAM" id="SSF55083">
    <property type="entry name" value="6-hydroxymethyl-7,8-dihydropterin pyrophosphokinase, HPPK"/>
    <property type="match status" value="1"/>
</dbReference>
<dbReference type="Pfam" id="PF02152">
    <property type="entry name" value="FolB"/>
    <property type="match status" value="1"/>
</dbReference>
<evidence type="ECO:0000256" key="11">
    <source>
        <dbReference type="ARBA" id="ARBA00022777"/>
    </source>
</evidence>
<dbReference type="GO" id="GO:0004156">
    <property type="term" value="F:dihydropteroate synthase activity"/>
    <property type="evidence" value="ECO:0007669"/>
    <property type="project" value="UniProtKB-EC"/>
</dbReference>
<comment type="cofactor">
    <cofactor evidence="3">
        <name>Mg(2+)</name>
        <dbReference type="ChEBI" id="CHEBI:18420"/>
    </cofactor>
</comment>
<evidence type="ECO:0000256" key="12">
    <source>
        <dbReference type="ARBA" id="ARBA00022840"/>
    </source>
</evidence>
<dbReference type="Gene3D" id="3.20.20.20">
    <property type="entry name" value="Dihydropteroate synthase-like"/>
    <property type="match status" value="1"/>
</dbReference>
<dbReference type="PROSITE" id="PS50972">
    <property type="entry name" value="PTERIN_BINDING"/>
    <property type="match status" value="1"/>
</dbReference>
<dbReference type="InterPro" id="IPR000489">
    <property type="entry name" value="Pterin-binding_dom"/>
</dbReference>
<dbReference type="PROSITE" id="PS00794">
    <property type="entry name" value="HPPK"/>
    <property type="match status" value="1"/>
</dbReference>
<keyword evidence="13" id="KW-0460">Magnesium</keyword>